<accession>A0ABQ6NEP8</accession>
<dbReference type="Proteomes" id="UP001285921">
    <property type="component" value="Unassembled WGS sequence"/>
</dbReference>
<gene>
    <name evidence="1" type="ORF">PghCCS26_07030</name>
</gene>
<sequence>MKNRFQELRRSTWSMPDGKQKLAVLEEMIRVADRYMTEEEAYHARMDYSNAAPECGCPERMLVSFSWCLSKFEKNPGAYSNFYIMWHYKWVLGYVWRIPELSLEQIERIYEDFKEKCIAYGYSLRVYYQKRVSLMLWQGKLAEAADYYKSWRAAKRDSLSDCSACEQNMFGSYHFAINHHKKGLQSLKPILDGKLSCRSIPESTYSEMMMPLLKLGEYDRALETAKKAYRALKGPSYLEEYGTFLQFFTVTDMPKAVKLYEETIRLGLGSKVGWDRLQYMLSVRIFLKEWSKGKRRKKLAEAETVTLAWLDEEIERLAQAFNRRNGNTFVEDLVREKEKMAARLQAAYGT</sequence>
<proteinExistence type="predicted"/>
<name>A0ABQ6NEP8_9BACL</name>
<organism evidence="1 2">
    <name type="scientific">Paenibacillus glycanilyticus</name>
    <dbReference type="NCBI Taxonomy" id="126569"/>
    <lineage>
        <taxon>Bacteria</taxon>
        <taxon>Bacillati</taxon>
        <taxon>Bacillota</taxon>
        <taxon>Bacilli</taxon>
        <taxon>Bacillales</taxon>
        <taxon>Paenibacillaceae</taxon>
        <taxon>Paenibacillus</taxon>
    </lineage>
</organism>
<evidence type="ECO:0000313" key="2">
    <source>
        <dbReference type="Proteomes" id="UP001285921"/>
    </source>
</evidence>
<evidence type="ECO:0000313" key="1">
    <source>
        <dbReference type="EMBL" id="GMK43576.1"/>
    </source>
</evidence>
<evidence type="ECO:0008006" key="3">
    <source>
        <dbReference type="Google" id="ProtNLM"/>
    </source>
</evidence>
<dbReference type="RefSeq" id="WP_317978824.1">
    <property type="nucleotide sequence ID" value="NZ_BTCL01000002.1"/>
</dbReference>
<keyword evidence="2" id="KW-1185">Reference proteome</keyword>
<dbReference type="EMBL" id="BTCL01000002">
    <property type="protein sequence ID" value="GMK43576.1"/>
    <property type="molecule type" value="Genomic_DNA"/>
</dbReference>
<protein>
    <recommendedName>
        <fullName evidence="3">Tetratricopeptide repeat protein</fullName>
    </recommendedName>
</protein>
<comment type="caution">
    <text evidence="1">The sequence shown here is derived from an EMBL/GenBank/DDBJ whole genome shotgun (WGS) entry which is preliminary data.</text>
</comment>
<reference evidence="1 2" key="1">
    <citation type="submission" date="2023-05" db="EMBL/GenBank/DDBJ databases">
        <title>Draft genome of Paenibacillus sp. CCS26.</title>
        <authorList>
            <person name="Akita H."/>
            <person name="Shinto Y."/>
            <person name="Kimura Z."/>
        </authorList>
    </citation>
    <scope>NUCLEOTIDE SEQUENCE [LARGE SCALE GENOMIC DNA]</scope>
    <source>
        <strain evidence="1 2">CCS26</strain>
    </source>
</reference>